<feature type="repeat" description="TPR" evidence="3">
    <location>
        <begin position="173"/>
        <end position="206"/>
    </location>
</feature>
<dbReference type="PANTHER" id="PTHR44858">
    <property type="entry name" value="TETRATRICOPEPTIDE REPEAT PROTEIN 6"/>
    <property type="match status" value="1"/>
</dbReference>
<sequence>MAATEIAIQLLTLTFALVIFIALRSVPRHALSRLGSRRHSSAEYHRHFVRGAQLLSRARSASSSSKSIALARLAASEADCAIALNPRDAASLILKALALDIEGHRLAALRALDAALSPQASKSLSVRDRGDALLKRAEIHVALAGSVLRPRSRRLDHAVKDLEEAVRLFPENAKALTLLGECYEKKEQVAQAKEAFETAIRVDDSLTSAREGLNRLTGASKAVS</sequence>
<keyword evidence="2 3" id="KW-0802">TPR repeat</keyword>
<protein>
    <submittedName>
        <fullName evidence="5">Uncharacterized protein</fullName>
    </submittedName>
</protein>
<keyword evidence="1" id="KW-0677">Repeat</keyword>
<dbReference type="Proteomes" id="UP000639772">
    <property type="component" value="Chromosome 1"/>
</dbReference>
<dbReference type="PROSITE" id="PS50005">
    <property type="entry name" value="TPR"/>
    <property type="match status" value="1"/>
</dbReference>
<dbReference type="InterPro" id="IPR011990">
    <property type="entry name" value="TPR-like_helical_dom_sf"/>
</dbReference>
<evidence type="ECO:0000256" key="3">
    <source>
        <dbReference type="PROSITE-ProRule" id="PRU00339"/>
    </source>
</evidence>
<evidence type="ECO:0000256" key="1">
    <source>
        <dbReference type="ARBA" id="ARBA00022737"/>
    </source>
</evidence>
<evidence type="ECO:0000256" key="4">
    <source>
        <dbReference type="SAM" id="Phobius"/>
    </source>
</evidence>
<evidence type="ECO:0000313" key="5">
    <source>
        <dbReference type="EMBL" id="KAG0503173.1"/>
    </source>
</evidence>
<dbReference type="Pfam" id="PF14559">
    <property type="entry name" value="TPR_19"/>
    <property type="match status" value="1"/>
</dbReference>
<dbReference type="AlphaFoldDB" id="A0A835S5V2"/>
<dbReference type="SMART" id="SM00028">
    <property type="entry name" value="TPR"/>
    <property type="match status" value="2"/>
</dbReference>
<name>A0A835S5V2_VANPL</name>
<dbReference type="InterPro" id="IPR019734">
    <property type="entry name" value="TPR_rpt"/>
</dbReference>
<reference evidence="5 6" key="1">
    <citation type="journal article" date="2020" name="Nat. Food">
        <title>A phased Vanilla planifolia genome enables genetic improvement of flavour and production.</title>
        <authorList>
            <person name="Hasing T."/>
            <person name="Tang H."/>
            <person name="Brym M."/>
            <person name="Khazi F."/>
            <person name="Huang T."/>
            <person name="Chambers A.H."/>
        </authorList>
    </citation>
    <scope>NUCLEOTIDE SEQUENCE [LARGE SCALE GENOMIC DNA]</scope>
    <source>
        <tissue evidence="5">Leaf</tissue>
    </source>
</reference>
<keyword evidence="4" id="KW-1133">Transmembrane helix</keyword>
<evidence type="ECO:0000256" key="2">
    <source>
        <dbReference type="ARBA" id="ARBA00022803"/>
    </source>
</evidence>
<dbReference type="EMBL" id="JADCNM010000001">
    <property type="protein sequence ID" value="KAG0503173.1"/>
    <property type="molecule type" value="Genomic_DNA"/>
</dbReference>
<proteinExistence type="predicted"/>
<keyword evidence="4" id="KW-0472">Membrane</keyword>
<dbReference type="OrthoDB" id="1870799at2759"/>
<keyword evidence="4" id="KW-0812">Transmembrane</keyword>
<organism evidence="5 6">
    <name type="scientific">Vanilla planifolia</name>
    <name type="common">Vanilla</name>
    <dbReference type="NCBI Taxonomy" id="51239"/>
    <lineage>
        <taxon>Eukaryota</taxon>
        <taxon>Viridiplantae</taxon>
        <taxon>Streptophyta</taxon>
        <taxon>Embryophyta</taxon>
        <taxon>Tracheophyta</taxon>
        <taxon>Spermatophyta</taxon>
        <taxon>Magnoliopsida</taxon>
        <taxon>Liliopsida</taxon>
        <taxon>Asparagales</taxon>
        <taxon>Orchidaceae</taxon>
        <taxon>Vanilloideae</taxon>
        <taxon>Vanilleae</taxon>
        <taxon>Vanilla</taxon>
    </lineage>
</organism>
<dbReference type="InterPro" id="IPR050498">
    <property type="entry name" value="Ycf3"/>
</dbReference>
<evidence type="ECO:0000313" key="6">
    <source>
        <dbReference type="Proteomes" id="UP000639772"/>
    </source>
</evidence>
<feature type="transmembrane region" description="Helical" evidence="4">
    <location>
        <begin position="6"/>
        <end position="23"/>
    </location>
</feature>
<dbReference type="Gene3D" id="1.25.40.10">
    <property type="entry name" value="Tetratricopeptide repeat domain"/>
    <property type="match status" value="1"/>
</dbReference>
<comment type="caution">
    <text evidence="5">The sequence shown here is derived from an EMBL/GenBank/DDBJ whole genome shotgun (WGS) entry which is preliminary data.</text>
</comment>
<dbReference type="PANTHER" id="PTHR44858:SF1">
    <property type="entry name" value="UDP-N-ACETYLGLUCOSAMINE--PEPTIDE N-ACETYLGLUCOSAMINYLTRANSFERASE SPINDLY-RELATED"/>
    <property type="match status" value="1"/>
</dbReference>
<gene>
    <name evidence="5" type="ORF">HPP92_003245</name>
</gene>
<accession>A0A835S5V2</accession>
<dbReference type="SUPFAM" id="SSF48452">
    <property type="entry name" value="TPR-like"/>
    <property type="match status" value="1"/>
</dbReference>